<keyword evidence="2" id="KW-0812">Transmembrane</keyword>
<feature type="transmembrane region" description="Helical" evidence="2">
    <location>
        <begin position="100"/>
        <end position="120"/>
    </location>
</feature>
<dbReference type="RefSeq" id="WP_170140338.1">
    <property type="nucleotide sequence ID" value="NZ_CP016354.1"/>
</dbReference>
<feature type="domain" description="DUF6545" evidence="3">
    <location>
        <begin position="260"/>
        <end position="383"/>
    </location>
</feature>
<keyword evidence="2" id="KW-1133">Transmembrane helix</keyword>
<feature type="transmembrane region" description="Helical" evidence="2">
    <location>
        <begin position="34"/>
        <end position="54"/>
    </location>
</feature>
<dbReference type="InterPro" id="IPR050039">
    <property type="entry name" value="MAB_1171c-like"/>
</dbReference>
<dbReference type="NCBIfam" id="NF042915">
    <property type="entry name" value="MAB_1171c_fam"/>
    <property type="match status" value="1"/>
</dbReference>
<sequence>MSASAMSYGLSAAALVMVVLRLRRLRTTDNPPAVRFSVLLVGAMALTFGVFAPTSQAWVNQYVGDLFKLIGNSSTLVGMFAASALVSCILHSPQQARRRILIRAALLATAIAVMVTMFALPHPVPLTGSFDGLYAIDPSLIVYTLVYATFFGATVAEMAWQFQRFARITGGTMRMGLHVLTLAALVAVAHNVATIIIVFRNAATGARQGAGGETGVCLSAVSDLSCFIAIGSPAVAAAIAITGFLLTYLTGRVEHLRLRARHRRTSLQLTPLWELLTEAIPHTAWTTGTSLSDRVIDIRDGLLLLAPYRRDEPAQAAAAAAEAAGLTGSHRAAVIEAAEIVAALREQGNDDQPPPQPPPTPDHATDALDTEADWLAQVADALSSPIVESFRTTTPAGGTR</sequence>
<proteinExistence type="predicted"/>
<feature type="transmembrane region" description="Helical" evidence="2">
    <location>
        <begin position="66"/>
        <end position="88"/>
    </location>
</feature>
<protein>
    <recommendedName>
        <fullName evidence="3">DUF6545 domain-containing protein</fullName>
    </recommendedName>
</protein>
<feature type="transmembrane region" description="Helical" evidence="2">
    <location>
        <begin position="6"/>
        <end position="22"/>
    </location>
</feature>
<evidence type="ECO:0000256" key="2">
    <source>
        <dbReference type="SAM" id="Phobius"/>
    </source>
</evidence>
<evidence type="ECO:0000313" key="4">
    <source>
        <dbReference type="EMBL" id="SDD97580.1"/>
    </source>
</evidence>
<feature type="transmembrane region" description="Helical" evidence="2">
    <location>
        <begin position="179"/>
        <end position="199"/>
    </location>
</feature>
<feature type="transmembrane region" description="Helical" evidence="2">
    <location>
        <begin position="140"/>
        <end position="159"/>
    </location>
</feature>
<keyword evidence="5" id="KW-1185">Reference proteome</keyword>
<organism evidence="4 5">
    <name type="scientific">Prauserella marina</name>
    <dbReference type="NCBI Taxonomy" id="530584"/>
    <lineage>
        <taxon>Bacteria</taxon>
        <taxon>Bacillati</taxon>
        <taxon>Actinomycetota</taxon>
        <taxon>Actinomycetes</taxon>
        <taxon>Pseudonocardiales</taxon>
        <taxon>Pseudonocardiaceae</taxon>
        <taxon>Prauserella</taxon>
    </lineage>
</organism>
<evidence type="ECO:0000313" key="5">
    <source>
        <dbReference type="Proteomes" id="UP000199494"/>
    </source>
</evidence>
<gene>
    <name evidence="4" type="ORF">SAMN05421630_115122</name>
</gene>
<feature type="region of interest" description="Disordered" evidence="1">
    <location>
        <begin position="347"/>
        <end position="369"/>
    </location>
</feature>
<dbReference type="EMBL" id="FMZE01000015">
    <property type="protein sequence ID" value="SDD97580.1"/>
    <property type="molecule type" value="Genomic_DNA"/>
</dbReference>
<dbReference type="KEGG" id="pmad:BAY61_32160"/>
<name>A0A222W153_9PSEU</name>
<evidence type="ECO:0000259" key="3">
    <source>
        <dbReference type="Pfam" id="PF20182"/>
    </source>
</evidence>
<feature type="compositionally biased region" description="Pro residues" evidence="1">
    <location>
        <begin position="352"/>
        <end position="361"/>
    </location>
</feature>
<evidence type="ECO:0000256" key="1">
    <source>
        <dbReference type="SAM" id="MobiDB-lite"/>
    </source>
</evidence>
<dbReference type="STRING" id="530584.SAMN05421630_115122"/>
<reference evidence="4 5" key="1">
    <citation type="submission" date="2016-10" db="EMBL/GenBank/DDBJ databases">
        <authorList>
            <person name="de Groot N.N."/>
        </authorList>
    </citation>
    <scope>NUCLEOTIDE SEQUENCE [LARGE SCALE GENOMIC DNA]</scope>
    <source>
        <strain evidence="4 5">CGMCC 4.5506</strain>
    </source>
</reference>
<dbReference type="Proteomes" id="UP000199494">
    <property type="component" value="Unassembled WGS sequence"/>
</dbReference>
<dbReference type="InterPro" id="IPR046675">
    <property type="entry name" value="DUF6545"/>
</dbReference>
<dbReference type="Pfam" id="PF20182">
    <property type="entry name" value="DUF6545"/>
    <property type="match status" value="1"/>
</dbReference>
<feature type="transmembrane region" description="Helical" evidence="2">
    <location>
        <begin position="227"/>
        <end position="249"/>
    </location>
</feature>
<dbReference type="AlphaFoldDB" id="A0A222W153"/>
<keyword evidence="2" id="KW-0472">Membrane</keyword>
<accession>A0A222W153</accession>